<keyword evidence="3" id="KW-1185">Reference proteome</keyword>
<comment type="caution">
    <text evidence="2">The sequence shown here is derived from an EMBL/GenBank/DDBJ whole genome shotgun (WGS) entry which is preliminary data.</text>
</comment>
<accession>A0ABW1P5L3</accession>
<evidence type="ECO:0000313" key="3">
    <source>
        <dbReference type="Proteomes" id="UP001596220"/>
    </source>
</evidence>
<evidence type="ECO:0000313" key="2">
    <source>
        <dbReference type="EMBL" id="MFC6090868.1"/>
    </source>
</evidence>
<name>A0ABW1P5L3_9PSEU</name>
<sequence length="58" mass="6310">MTPAGEMRAALHAGRRAAETGQPPANPYSGTAGDARERMLARMWRIGYRAGNPVRLED</sequence>
<dbReference type="Proteomes" id="UP001596220">
    <property type="component" value="Unassembled WGS sequence"/>
</dbReference>
<dbReference type="EMBL" id="JBHSQO010000014">
    <property type="protein sequence ID" value="MFC6090868.1"/>
    <property type="molecule type" value="Genomic_DNA"/>
</dbReference>
<reference evidence="3" key="1">
    <citation type="journal article" date="2019" name="Int. J. Syst. Evol. Microbiol.">
        <title>The Global Catalogue of Microorganisms (GCM) 10K type strain sequencing project: providing services to taxonomists for standard genome sequencing and annotation.</title>
        <authorList>
            <consortium name="The Broad Institute Genomics Platform"/>
            <consortium name="The Broad Institute Genome Sequencing Center for Infectious Disease"/>
            <person name="Wu L."/>
            <person name="Ma J."/>
        </authorList>
    </citation>
    <scope>NUCLEOTIDE SEQUENCE [LARGE SCALE GENOMIC DNA]</scope>
    <source>
        <strain evidence="3">CGMCC 4.7246</strain>
    </source>
</reference>
<protein>
    <submittedName>
        <fullName evidence="2">Uncharacterized protein</fullName>
    </submittedName>
</protein>
<organism evidence="2 3">
    <name type="scientific">Saccharothrix lopnurensis</name>
    <dbReference type="NCBI Taxonomy" id="1670621"/>
    <lineage>
        <taxon>Bacteria</taxon>
        <taxon>Bacillati</taxon>
        <taxon>Actinomycetota</taxon>
        <taxon>Actinomycetes</taxon>
        <taxon>Pseudonocardiales</taxon>
        <taxon>Pseudonocardiaceae</taxon>
        <taxon>Saccharothrix</taxon>
    </lineage>
</organism>
<evidence type="ECO:0000256" key="1">
    <source>
        <dbReference type="SAM" id="MobiDB-lite"/>
    </source>
</evidence>
<proteinExistence type="predicted"/>
<dbReference type="RefSeq" id="WP_380637068.1">
    <property type="nucleotide sequence ID" value="NZ_JBHSQO010000014.1"/>
</dbReference>
<feature type="region of interest" description="Disordered" evidence="1">
    <location>
        <begin position="1"/>
        <end position="34"/>
    </location>
</feature>
<gene>
    <name evidence="2" type="ORF">ACFP3R_16435</name>
</gene>